<name>A0A898CS79_STAAU</name>
<protein>
    <submittedName>
        <fullName evidence="1">Pathogenicity island protein</fullName>
    </submittedName>
</protein>
<dbReference type="EMBL" id="CP071046">
    <property type="protein sequence ID" value="QSH88735.1"/>
    <property type="molecule type" value="Genomic_DNA"/>
</dbReference>
<proteinExistence type="predicted"/>
<evidence type="ECO:0000313" key="1">
    <source>
        <dbReference type="EMBL" id="QSH88735.1"/>
    </source>
</evidence>
<reference evidence="1" key="1">
    <citation type="submission" date="2021-02" db="EMBL/GenBank/DDBJ databases">
        <title>Complete sequencing of early Western Australian community-associated methicillin-resistant Staphylococcus aureus.</title>
        <authorList>
            <person name="Karakatsanis N.M."/>
            <person name="Colombi E."/>
            <person name="Mowlaboccus S."/>
            <person name="Coombs G.W."/>
            <person name="Ramsay J.P."/>
        </authorList>
    </citation>
    <scope>NUCLEOTIDE SEQUENCE</scope>
    <source>
        <strain evidence="1">WBG8381</strain>
    </source>
</reference>
<dbReference type="RefSeq" id="WP_031875770.1">
    <property type="nucleotide sequence ID" value="NZ_BDWV01000003.1"/>
</dbReference>
<sequence>MKIKQKYQLSKVVKVLEVVLYEKSKTYDDISYLNEDTAFYEYALKLVHNGLFNILAELDFEDEAFLILDEVTMTLSDVMKETQHVYRYSVIDEKGEHKHTTNRKGHVIGMLEWALDYIVGNIEVEEL</sequence>
<dbReference type="AlphaFoldDB" id="A0A898CS79"/>
<organism evidence="1">
    <name type="scientific">Staphylococcus aureus</name>
    <dbReference type="NCBI Taxonomy" id="1280"/>
    <lineage>
        <taxon>Bacteria</taxon>
        <taxon>Bacillati</taxon>
        <taxon>Bacillota</taxon>
        <taxon>Bacilli</taxon>
        <taxon>Bacillales</taxon>
        <taxon>Staphylococcaceae</taxon>
        <taxon>Staphylococcus</taxon>
    </lineage>
</organism>
<accession>A0A898CS79</accession>
<gene>
    <name evidence="1" type="ORF">JX572_04070</name>
</gene>